<gene>
    <name evidence="2" type="ORF">GOP47_0018610</name>
</gene>
<dbReference type="EMBL" id="JABFUD020000018">
    <property type="protein sequence ID" value="KAI5065986.1"/>
    <property type="molecule type" value="Genomic_DNA"/>
</dbReference>
<evidence type="ECO:0000313" key="3">
    <source>
        <dbReference type="Proteomes" id="UP000886520"/>
    </source>
</evidence>
<accession>A0A9D4UF01</accession>
<protein>
    <submittedName>
        <fullName evidence="2">Uncharacterized protein</fullName>
    </submittedName>
</protein>
<dbReference type="AlphaFoldDB" id="A0A9D4UF01"/>
<dbReference type="Proteomes" id="UP000886520">
    <property type="component" value="Chromosome 18"/>
</dbReference>
<reference evidence="2" key="1">
    <citation type="submission" date="2021-01" db="EMBL/GenBank/DDBJ databases">
        <title>Adiantum capillus-veneris genome.</title>
        <authorList>
            <person name="Fang Y."/>
            <person name="Liao Q."/>
        </authorList>
    </citation>
    <scope>NUCLEOTIDE SEQUENCE</scope>
    <source>
        <strain evidence="2">H3</strain>
        <tissue evidence="2">Leaf</tissue>
    </source>
</reference>
<keyword evidence="3" id="KW-1185">Reference proteome</keyword>
<name>A0A9D4UF01_ADICA</name>
<comment type="caution">
    <text evidence="2">The sequence shown here is derived from an EMBL/GenBank/DDBJ whole genome shotgun (WGS) entry which is preliminary data.</text>
</comment>
<feature type="signal peptide" evidence="1">
    <location>
        <begin position="1"/>
        <end position="23"/>
    </location>
</feature>
<evidence type="ECO:0000313" key="2">
    <source>
        <dbReference type="EMBL" id="KAI5065986.1"/>
    </source>
</evidence>
<organism evidence="2 3">
    <name type="scientific">Adiantum capillus-veneris</name>
    <name type="common">Maidenhair fern</name>
    <dbReference type="NCBI Taxonomy" id="13818"/>
    <lineage>
        <taxon>Eukaryota</taxon>
        <taxon>Viridiplantae</taxon>
        <taxon>Streptophyta</taxon>
        <taxon>Embryophyta</taxon>
        <taxon>Tracheophyta</taxon>
        <taxon>Polypodiopsida</taxon>
        <taxon>Polypodiidae</taxon>
        <taxon>Polypodiales</taxon>
        <taxon>Pteridineae</taxon>
        <taxon>Pteridaceae</taxon>
        <taxon>Vittarioideae</taxon>
        <taxon>Adiantum</taxon>
    </lineage>
</organism>
<proteinExistence type="predicted"/>
<keyword evidence="1" id="KW-0732">Signal</keyword>
<feature type="chain" id="PRO_5039654937" evidence="1">
    <location>
        <begin position="24"/>
        <end position="127"/>
    </location>
</feature>
<evidence type="ECO:0000256" key="1">
    <source>
        <dbReference type="SAM" id="SignalP"/>
    </source>
</evidence>
<sequence>MEVLPTESVVLVLLLLNIIATSAYDMEGLKIKLKSSRAPLPQAASTDEWGAVVMTMRSPAMARLEWQDAEQLEHVVEVAEEVLAEAVVVVVAAVVVVVGIKKHDGLPSCNAIKGKMKEGRVLVYTLY</sequence>